<dbReference type="EMBL" id="FOTY01000006">
    <property type="protein sequence ID" value="SFL83970.1"/>
    <property type="molecule type" value="Genomic_DNA"/>
</dbReference>
<feature type="coiled-coil region" evidence="5">
    <location>
        <begin position="467"/>
        <end position="512"/>
    </location>
</feature>
<comment type="subcellular location">
    <subcellularLocation>
        <location evidence="5">Secreted</location>
    </subcellularLocation>
    <subcellularLocation>
        <location evidence="5">Bacterial flagellum</location>
    </subcellularLocation>
</comment>
<dbReference type="NCBIfam" id="NF005833">
    <property type="entry name" value="PRK07737.1"/>
    <property type="match status" value="1"/>
</dbReference>
<keyword evidence="3 5" id="KW-0175">Coiled coil</keyword>
<proteinExistence type="inferred from homology"/>
<dbReference type="PANTHER" id="PTHR30288:SF0">
    <property type="entry name" value="FLAGELLAR HOOK-ASSOCIATED PROTEIN 2"/>
    <property type="match status" value="1"/>
</dbReference>
<comment type="similarity">
    <text evidence="1 5">Belongs to the FliD family.</text>
</comment>
<protein>
    <recommendedName>
        <fullName evidence="5">Flagellar hook-associated protein 2</fullName>
        <shortName evidence="5">HAP2</shortName>
    </recommendedName>
    <alternativeName>
        <fullName evidence="5">Flagellar cap protein</fullName>
    </alternativeName>
</protein>
<reference evidence="9 10" key="1">
    <citation type="submission" date="2016-10" db="EMBL/GenBank/DDBJ databases">
        <authorList>
            <person name="de Groot N.N."/>
        </authorList>
    </citation>
    <scope>NUCLEOTIDE SEQUENCE [LARGE SCALE GENOMIC DNA]</scope>
    <source>
        <strain evidence="9 10">CGMCC 1.6134</strain>
    </source>
</reference>
<feature type="domain" description="Flagellar hook-associated protein 2 N-terminal" evidence="7">
    <location>
        <begin position="17"/>
        <end position="114"/>
    </location>
</feature>
<dbReference type="RefSeq" id="WP_090926331.1">
    <property type="nucleotide sequence ID" value="NZ_FOTY01000006.1"/>
</dbReference>
<dbReference type="PANTHER" id="PTHR30288">
    <property type="entry name" value="FLAGELLAR CAP/ASSEMBLY PROTEIN FLID"/>
    <property type="match status" value="1"/>
</dbReference>
<dbReference type="InterPro" id="IPR010809">
    <property type="entry name" value="FliD_C"/>
</dbReference>
<dbReference type="Pfam" id="PF07195">
    <property type="entry name" value="FliD_C"/>
    <property type="match status" value="1"/>
</dbReference>
<organism evidence="9 10">
    <name type="scientific">Salibacterium qingdaonense</name>
    <dbReference type="NCBI Taxonomy" id="266892"/>
    <lineage>
        <taxon>Bacteria</taxon>
        <taxon>Bacillati</taxon>
        <taxon>Bacillota</taxon>
        <taxon>Bacilli</taxon>
        <taxon>Bacillales</taxon>
        <taxon>Bacillaceae</taxon>
    </lineage>
</organism>
<feature type="region of interest" description="Disordered" evidence="6">
    <location>
        <begin position="310"/>
        <end position="345"/>
    </location>
</feature>
<keyword evidence="10" id="KW-1185">Reference proteome</keyword>
<evidence type="ECO:0000256" key="2">
    <source>
        <dbReference type="ARBA" id="ARBA00011255"/>
    </source>
</evidence>
<evidence type="ECO:0000313" key="10">
    <source>
        <dbReference type="Proteomes" id="UP000199668"/>
    </source>
</evidence>
<comment type="function">
    <text evidence="5">Required for morphogenesis and for the elongation of the flagellar filament by facilitating polymerization of the flagellin monomers at the tip of growing filament. Forms a capping structure, which prevents flagellin subunits (transported through the central channel of the flagellum) from leaking out without polymerization at the distal end.</text>
</comment>
<keyword evidence="4 5" id="KW-0975">Bacterial flagellum</keyword>
<evidence type="ECO:0000259" key="7">
    <source>
        <dbReference type="Pfam" id="PF02465"/>
    </source>
</evidence>
<keyword evidence="9" id="KW-0969">Cilium</keyword>
<keyword evidence="9" id="KW-0282">Flagellum</keyword>
<name>A0A1I4KZ04_9BACI</name>
<dbReference type="GO" id="GO:0071973">
    <property type="term" value="P:bacterial-type flagellum-dependent cell motility"/>
    <property type="evidence" value="ECO:0007669"/>
    <property type="project" value="TreeGrafter"/>
</dbReference>
<feature type="compositionally biased region" description="Basic and acidic residues" evidence="6">
    <location>
        <begin position="310"/>
        <end position="333"/>
    </location>
</feature>
<dbReference type="AlphaFoldDB" id="A0A1I4KZ04"/>
<evidence type="ECO:0000313" key="9">
    <source>
        <dbReference type="EMBL" id="SFL83970.1"/>
    </source>
</evidence>
<sequence>MDSGMGSNTNRITGFASGMNIDQTVSDLMRAERQPLIKMEQEQMQMQYKMEDYREMNREYRSFSTSIFDNMFMRSSLSAKQTTSTNESLVSASAASDAQSGTFTVSNVTQLAEAASVQSSSSITGGSDGNVDPEASLADQFDDYNEGSTIEFGITTYNENGEAEKKEFSFEGSDSLNDVLSEVNRSDAGVSAFYDQQTGNISVTRSETGVFNEGGNEMAFEGDFLTNQLNLNSFADTEYTGAQNAEFTLNGIETNRRSNTFTENGIEITLNGTSAENGNSASLQVSPDTEGIKETVMNFVDEYNSLIEKTNDKLSEERDREYPPLTDDQRSEMSDEEISNWEEKSQSGYLRSDDILSNATTSMRRSLYDTVDTGGSFNQLTQLGITTTSNYQDGGKLEVDEDQLEQAISEDAESVYQLFASDGENAEDKGLARRLREEVDKTVDNISERAGGPSTLDPSQFTIGREMNQMDDEISDFERRMTRTENRYYDQFTRMEQAIAEANQQAQQIQQQLGGMGMM</sequence>
<feature type="domain" description="Flagellar hook-associated protein 2 C-terminal" evidence="8">
    <location>
        <begin position="242"/>
        <end position="504"/>
    </location>
</feature>
<keyword evidence="9" id="KW-0966">Cell projection</keyword>
<evidence type="ECO:0000256" key="3">
    <source>
        <dbReference type="ARBA" id="ARBA00023054"/>
    </source>
</evidence>
<evidence type="ECO:0000256" key="5">
    <source>
        <dbReference type="RuleBase" id="RU362066"/>
    </source>
</evidence>
<dbReference type="GO" id="GO:0009421">
    <property type="term" value="C:bacterial-type flagellum filament cap"/>
    <property type="evidence" value="ECO:0007669"/>
    <property type="project" value="InterPro"/>
</dbReference>
<evidence type="ECO:0000259" key="8">
    <source>
        <dbReference type="Pfam" id="PF07195"/>
    </source>
</evidence>
<comment type="subunit">
    <text evidence="2 5">Homopentamer.</text>
</comment>
<feature type="compositionally biased region" description="Low complexity" evidence="6">
    <location>
        <begin position="116"/>
        <end position="125"/>
    </location>
</feature>
<accession>A0A1I4KZ04</accession>
<dbReference type="InterPro" id="IPR003481">
    <property type="entry name" value="FliD_N"/>
</dbReference>
<dbReference type="STRING" id="266892.SAMN04488054_10668"/>
<dbReference type="GO" id="GO:0007155">
    <property type="term" value="P:cell adhesion"/>
    <property type="evidence" value="ECO:0007669"/>
    <property type="project" value="InterPro"/>
</dbReference>
<evidence type="ECO:0000256" key="1">
    <source>
        <dbReference type="ARBA" id="ARBA00009764"/>
    </source>
</evidence>
<dbReference type="InterPro" id="IPR040026">
    <property type="entry name" value="FliD"/>
</dbReference>
<keyword evidence="5" id="KW-0964">Secreted</keyword>
<feature type="region of interest" description="Disordered" evidence="6">
    <location>
        <begin position="116"/>
        <end position="136"/>
    </location>
</feature>
<evidence type="ECO:0000256" key="6">
    <source>
        <dbReference type="SAM" id="MobiDB-lite"/>
    </source>
</evidence>
<dbReference type="Pfam" id="PF02465">
    <property type="entry name" value="FliD_N"/>
    <property type="match status" value="1"/>
</dbReference>
<dbReference type="GO" id="GO:0009424">
    <property type="term" value="C:bacterial-type flagellum hook"/>
    <property type="evidence" value="ECO:0007669"/>
    <property type="project" value="UniProtKB-UniRule"/>
</dbReference>
<dbReference type="OrthoDB" id="9776025at2"/>
<dbReference type="Proteomes" id="UP000199668">
    <property type="component" value="Unassembled WGS sequence"/>
</dbReference>
<dbReference type="GO" id="GO:0005576">
    <property type="term" value="C:extracellular region"/>
    <property type="evidence" value="ECO:0007669"/>
    <property type="project" value="UniProtKB-SubCell"/>
</dbReference>
<evidence type="ECO:0000256" key="4">
    <source>
        <dbReference type="ARBA" id="ARBA00023143"/>
    </source>
</evidence>
<gene>
    <name evidence="9" type="ORF">SAMN04488054_10668</name>
</gene>